<dbReference type="AlphaFoldDB" id="A0A343TM34"/>
<reference evidence="9" key="1">
    <citation type="submission" date="2017-11" db="EMBL/GenBank/DDBJ databases">
        <title>Phenotypic and genomic properties of facultatively anaerobic sulfur-reducing natronoarchaea from hypersaline soda lakes.</title>
        <authorList>
            <person name="Sorokin D.Y."/>
            <person name="Kublanov I.V."/>
            <person name="Roman P."/>
            <person name="Sinninghe Damste J.S."/>
            <person name="Golyshin P.N."/>
            <person name="Rojo D."/>
            <person name="Ciordia S."/>
            <person name="Mena M.D.C."/>
            <person name="Ferrer M."/>
            <person name="Messina E."/>
            <person name="Smedile F."/>
            <person name="La Spada G."/>
            <person name="La Cono V."/>
            <person name="Yakimov M.M."/>
        </authorList>
    </citation>
    <scope>NUCLEOTIDE SEQUENCE [LARGE SCALE GENOMIC DNA]</scope>
    <source>
        <strain evidence="9">AArc-Sl</strain>
    </source>
</reference>
<dbReference type="EMBL" id="CP025066">
    <property type="protein sequence ID" value="AUX10156.1"/>
    <property type="molecule type" value="Genomic_DNA"/>
</dbReference>
<gene>
    <name evidence="8" type="primary">metH2</name>
    <name evidence="8" type="ORF">AArcSl_2535</name>
</gene>
<dbReference type="InterPro" id="IPR011005">
    <property type="entry name" value="Dihydropteroate_synth-like_sf"/>
</dbReference>
<dbReference type="GO" id="GO:0031419">
    <property type="term" value="F:cobalamin binding"/>
    <property type="evidence" value="ECO:0007669"/>
    <property type="project" value="UniProtKB-KW"/>
</dbReference>
<dbReference type="InterPro" id="IPR000489">
    <property type="entry name" value="Pterin-binding_dom"/>
</dbReference>
<name>A0A343TM34_9EURY</name>
<dbReference type="PROSITE" id="PS50972">
    <property type="entry name" value="PTERIN_BINDING"/>
    <property type="match status" value="1"/>
</dbReference>
<dbReference type="SUPFAM" id="SSF51717">
    <property type="entry name" value="Dihydropteroate synthetase-like"/>
    <property type="match status" value="1"/>
</dbReference>
<dbReference type="Proteomes" id="UP000263012">
    <property type="component" value="Chromosome"/>
</dbReference>
<evidence type="ECO:0000256" key="2">
    <source>
        <dbReference type="ARBA" id="ARBA00022603"/>
    </source>
</evidence>
<keyword evidence="9" id="KW-1185">Reference proteome</keyword>
<organism evidence="8 9">
    <name type="scientific">Halalkaliarchaeum desulfuricum</name>
    <dbReference type="NCBI Taxonomy" id="2055893"/>
    <lineage>
        <taxon>Archaea</taxon>
        <taxon>Methanobacteriati</taxon>
        <taxon>Methanobacteriota</taxon>
        <taxon>Stenosarchaea group</taxon>
        <taxon>Halobacteria</taxon>
        <taxon>Halobacteriales</taxon>
        <taxon>Haloferacaceae</taxon>
        <taxon>Halalkaliarchaeum</taxon>
    </lineage>
</organism>
<proteinExistence type="inferred from homology"/>
<dbReference type="EC" id="2.1.1.13" evidence="8"/>
<keyword evidence="2 8" id="KW-0489">Methyltransferase</keyword>
<sequence>MSLQTTVEGAGESVTLDRTQQVHLIGERINPRPESDLAEALSEGNLEPVRELADEQVENGADLIDVNVDADGVDKDEMLPKAVETVADAVDVPIVIDTNYEDADALEEALDLCPGKPIVNSVNGELESLETILPLVDEYETAVIGLTMDDDGIPDDADTRFEIAQAILARADEHGIPKEDVIIDCAALPLSTDSEAGRTTLDTMEMVRDELGNSITLGLSNVSFELPNREEINSVYLAMAIRAGLNVPIVRAETTKEVALIADLAMGRDDFAKRYLGYYRGR</sequence>
<dbReference type="GO" id="GO:0008705">
    <property type="term" value="F:methionine synthase activity"/>
    <property type="evidence" value="ECO:0007669"/>
    <property type="project" value="UniProtKB-EC"/>
</dbReference>
<dbReference type="GeneID" id="37878891"/>
<evidence type="ECO:0000256" key="4">
    <source>
        <dbReference type="ARBA" id="ARBA00022679"/>
    </source>
</evidence>
<comment type="similarity">
    <text evidence="1">Belongs to the vitamin-B12 dependent methionine synthase family.</text>
</comment>
<dbReference type="Gene3D" id="3.20.20.20">
    <property type="entry name" value="Dihydropteroate synthase-like"/>
    <property type="match status" value="1"/>
</dbReference>
<evidence type="ECO:0000256" key="3">
    <source>
        <dbReference type="ARBA" id="ARBA00022628"/>
    </source>
</evidence>
<evidence type="ECO:0000256" key="5">
    <source>
        <dbReference type="ARBA" id="ARBA00022723"/>
    </source>
</evidence>
<dbReference type="Pfam" id="PF00809">
    <property type="entry name" value="Pterin_bind"/>
    <property type="match status" value="1"/>
</dbReference>
<evidence type="ECO:0000256" key="1">
    <source>
        <dbReference type="ARBA" id="ARBA00010398"/>
    </source>
</evidence>
<dbReference type="OrthoDB" id="378459at2157"/>
<dbReference type="KEGG" id="hdf:AArcSl_2535"/>
<evidence type="ECO:0000259" key="7">
    <source>
        <dbReference type="PROSITE" id="PS50972"/>
    </source>
</evidence>
<dbReference type="GO" id="GO:0046653">
    <property type="term" value="P:tetrahydrofolate metabolic process"/>
    <property type="evidence" value="ECO:0007669"/>
    <property type="project" value="TreeGrafter"/>
</dbReference>
<dbReference type="InterPro" id="IPR050554">
    <property type="entry name" value="Met_Synthase/Corrinoid"/>
</dbReference>
<dbReference type="PANTHER" id="PTHR45833">
    <property type="entry name" value="METHIONINE SYNTHASE"/>
    <property type="match status" value="1"/>
</dbReference>
<accession>A0A343TM34</accession>
<dbReference type="PANTHER" id="PTHR45833:SF1">
    <property type="entry name" value="METHIONINE SYNTHASE"/>
    <property type="match status" value="1"/>
</dbReference>
<dbReference type="GO" id="GO:0005829">
    <property type="term" value="C:cytosol"/>
    <property type="evidence" value="ECO:0007669"/>
    <property type="project" value="TreeGrafter"/>
</dbReference>
<dbReference type="GO" id="GO:0032259">
    <property type="term" value="P:methylation"/>
    <property type="evidence" value="ECO:0007669"/>
    <property type="project" value="UniProtKB-KW"/>
</dbReference>
<evidence type="ECO:0000313" key="8">
    <source>
        <dbReference type="EMBL" id="AUX10156.1"/>
    </source>
</evidence>
<keyword evidence="4 8" id="KW-0808">Transferase</keyword>
<keyword evidence="3" id="KW-0846">Cobalamin</keyword>
<dbReference type="GO" id="GO:0050667">
    <property type="term" value="P:homocysteine metabolic process"/>
    <property type="evidence" value="ECO:0007669"/>
    <property type="project" value="TreeGrafter"/>
</dbReference>
<feature type="domain" description="Pterin-binding" evidence="7">
    <location>
        <begin position="22"/>
        <end position="272"/>
    </location>
</feature>
<evidence type="ECO:0000256" key="6">
    <source>
        <dbReference type="ARBA" id="ARBA00023285"/>
    </source>
</evidence>
<dbReference type="GO" id="GO:0046872">
    <property type="term" value="F:metal ion binding"/>
    <property type="evidence" value="ECO:0007669"/>
    <property type="project" value="UniProtKB-KW"/>
</dbReference>
<evidence type="ECO:0000313" key="9">
    <source>
        <dbReference type="Proteomes" id="UP000263012"/>
    </source>
</evidence>
<keyword evidence="5" id="KW-0479">Metal-binding</keyword>
<keyword evidence="6" id="KW-0170">Cobalt</keyword>
<protein>
    <submittedName>
        <fullName evidence="8">5-methyltetrahydrofolate--homocysteine methyltransferase</fullName>
        <ecNumber evidence="8">2.1.1.13</ecNumber>
    </submittedName>
</protein>
<dbReference type="RefSeq" id="WP_119819939.1">
    <property type="nucleotide sequence ID" value="NZ_CP025066.1"/>
</dbReference>